<reference evidence="9 11" key="1">
    <citation type="journal article" date="2014" name="Genome Announc.">
        <title>Draft Genome Sequence of Bacillus alcalophilus AV1934, a Classic Alkaliphile Isolated from Human Feces in 1934.</title>
        <authorList>
            <person name="Attie O."/>
            <person name="Jayaprakash A."/>
            <person name="Shah H."/>
            <person name="Paulsen I.T."/>
            <person name="Morino M."/>
            <person name="Takahashi Y."/>
            <person name="Narumi I."/>
            <person name="Sachidanandam R."/>
            <person name="Satoh K."/>
            <person name="Ito M."/>
            <person name="Krulwich T.A."/>
        </authorList>
    </citation>
    <scope>NUCLEOTIDE SEQUENCE [LARGE SCALE GENOMIC DNA]</scope>
    <source>
        <strain evidence="9 11">AV1934</strain>
    </source>
</reference>
<sequence length="238" mass="26804">MELVLFILIILVASILQTSSGFGFSILATPFLLLLFEPFEAIQINLLVSLIISMLLFKKINADIHYGMLRRLVIGSLPGLPLGIYIFLTVDISLLKVGISIIILFLTLLLLFSFRIKQKQTRDYGVGSITGTLTTAIGMPGPPLLLYFSSTNTPKATVRATILAFYLFIYFVSFVIQMIFAGTSQVVWTSTLISLPFVLGGLWVGQYLYRKMDQKTFRILTYILLFFTAIYLLLERFI</sequence>
<feature type="transmembrane region" description="Helical" evidence="8">
    <location>
        <begin position="31"/>
        <end position="57"/>
    </location>
</feature>
<comment type="subcellular location">
    <subcellularLocation>
        <location evidence="1 8">Cell membrane</location>
        <topology evidence="1 8">Multi-pass membrane protein</topology>
    </subcellularLocation>
</comment>
<dbReference type="Pfam" id="PF01925">
    <property type="entry name" value="TauE"/>
    <property type="match status" value="1"/>
</dbReference>
<evidence type="ECO:0000313" key="12">
    <source>
        <dbReference type="Proteomes" id="UP000297014"/>
    </source>
</evidence>
<dbReference type="PANTHER" id="PTHR30269">
    <property type="entry name" value="TRANSMEMBRANE PROTEIN YFCA"/>
    <property type="match status" value="1"/>
</dbReference>
<dbReference type="Proteomes" id="UP000002754">
    <property type="component" value="Unassembled WGS sequence"/>
</dbReference>
<comment type="similarity">
    <text evidence="2 8">Belongs to the 4-toluene sulfonate uptake permease (TSUP) (TC 2.A.102) family.</text>
</comment>
<name>A0A094WQ99_ALKAL</name>
<dbReference type="AlphaFoldDB" id="A0A094WQ99"/>
<protein>
    <recommendedName>
        <fullName evidence="8">Probable membrane transporter protein</fullName>
    </recommendedName>
</protein>
<feature type="transmembrane region" description="Helical" evidence="8">
    <location>
        <begin position="69"/>
        <end position="88"/>
    </location>
</feature>
<dbReference type="InterPro" id="IPR002781">
    <property type="entry name" value="TM_pro_TauE-like"/>
</dbReference>
<evidence type="ECO:0000256" key="4">
    <source>
        <dbReference type="ARBA" id="ARBA00022475"/>
    </source>
</evidence>
<dbReference type="OrthoDB" id="7843147at2"/>
<evidence type="ECO:0000256" key="3">
    <source>
        <dbReference type="ARBA" id="ARBA00022448"/>
    </source>
</evidence>
<dbReference type="EMBL" id="ALPT02000014">
    <property type="protein sequence ID" value="KGA98198.1"/>
    <property type="molecule type" value="Genomic_DNA"/>
</dbReference>
<evidence type="ECO:0000256" key="2">
    <source>
        <dbReference type="ARBA" id="ARBA00009142"/>
    </source>
</evidence>
<organism evidence="9 11">
    <name type="scientific">Alkalihalobacillus alcalophilus ATCC 27647 = CGMCC 1.3604</name>
    <dbReference type="NCBI Taxonomy" id="1218173"/>
    <lineage>
        <taxon>Bacteria</taxon>
        <taxon>Bacillati</taxon>
        <taxon>Bacillota</taxon>
        <taxon>Bacilli</taxon>
        <taxon>Bacillales</taxon>
        <taxon>Bacillaceae</taxon>
        <taxon>Alkalihalobacillus</taxon>
    </lineage>
</organism>
<evidence type="ECO:0000256" key="5">
    <source>
        <dbReference type="ARBA" id="ARBA00022692"/>
    </source>
</evidence>
<evidence type="ECO:0000313" key="9">
    <source>
        <dbReference type="EMBL" id="KGA98198.1"/>
    </source>
</evidence>
<evidence type="ECO:0000256" key="7">
    <source>
        <dbReference type="ARBA" id="ARBA00023136"/>
    </source>
</evidence>
<dbReference type="RefSeq" id="WP_003322665.1">
    <property type="nucleotide sequence ID" value="NZ_ALPT02000014.1"/>
</dbReference>
<evidence type="ECO:0000256" key="6">
    <source>
        <dbReference type="ARBA" id="ARBA00022989"/>
    </source>
</evidence>
<keyword evidence="3" id="KW-0813">Transport</keyword>
<accession>A0A094WQ99</accession>
<feature type="transmembrane region" description="Helical" evidence="8">
    <location>
        <begin position="94"/>
        <end position="114"/>
    </location>
</feature>
<keyword evidence="4 8" id="KW-1003">Cell membrane</keyword>
<evidence type="ECO:0000313" key="10">
    <source>
        <dbReference type="EMBL" id="THG91192.1"/>
    </source>
</evidence>
<dbReference type="InterPro" id="IPR052017">
    <property type="entry name" value="TSUP"/>
</dbReference>
<gene>
    <name evidence="10" type="ORF">AJ85_06240</name>
    <name evidence="9" type="ORF">BALCAV_0206050</name>
</gene>
<proteinExistence type="inferred from homology"/>
<feature type="transmembrane region" description="Helical" evidence="8">
    <location>
        <begin position="160"/>
        <end position="180"/>
    </location>
</feature>
<dbReference type="eggNOG" id="COG0730">
    <property type="taxonomic scope" value="Bacteria"/>
</dbReference>
<dbReference type="PANTHER" id="PTHR30269:SF37">
    <property type="entry name" value="MEMBRANE TRANSPORTER PROTEIN"/>
    <property type="match status" value="1"/>
</dbReference>
<evidence type="ECO:0000313" key="11">
    <source>
        <dbReference type="Proteomes" id="UP000002754"/>
    </source>
</evidence>
<dbReference type="GO" id="GO:0005886">
    <property type="term" value="C:plasma membrane"/>
    <property type="evidence" value="ECO:0007669"/>
    <property type="project" value="UniProtKB-SubCell"/>
</dbReference>
<keyword evidence="6 8" id="KW-1133">Transmembrane helix</keyword>
<reference evidence="10 12" key="2">
    <citation type="submission" date="2014-01" db="EMBL/GenBank/DDBJ databases">
        <title>Draft genome sequencing of Bacillus alcalophilus CGMCC 1.3604.</title>
        <authorList>
            <person name="Yang J."/>
            <person name="Diao L."/>
            <person name="Yang S."/>
        </authorList>
    </citation>
    <scope>NUCLEOTIDE SEQUENCE [LARGE SCALE GENOMIC DNA]</scope>
    <source>
        <strain evidence="10 12">CGMCC 1.3604</strain>
    </source>
</reference>
<keyword evidence="5 8" id="KW-0812">Transmembrane</keyword>
<feature type="transmembrane region" description="Helical" evidence="8">
    <location>
        <begin position="186"/>
        <end position="205"/>
    </location>
</feature>
<dbReference type="Proteomes" id="UP000297014">
    <property type="component" value="Unassembled WGS sequence"/>
</dbReference>
<dbReference type="STRING" id="1218173.BALCAV_0206050"/>
<keyword evidence="7 8" id="KW-0472">Membrane</keyword>
<comment type="caution">
    <text evidence="9">The sequence shown here is derived from an EMBL/GenBank/DDBJ whole genome shotgun (WGS) entry which is preliminary data.</text>
</comment>
<feature type="transmembrane region" description="Helical" evidence="8">
    <location>
        <begin position="217"/>
        <end position="234"/>
    </location>
</feature>
<evidence type="ECO:0000256" key="1">
    <source>
        <dbReference type="ARBA" id="ARBA00004651"/>
    </source>
</evidence>
<evidence type="ECO:0000256" key="8">
    <source>
        <dbReference type="RuleBase" id="RU363041"/>
    </source>
</evidence>
<keyword evidence="11" id="KW-1185">Reference proteome</keyword>
<dbReference type="EMBL" id="JALP01000084">
    <property type="protein sequence ID" value="THG91192.1"/>
    <property type="molecule type" value="Genomic_DNA"/>
</dbReference>